<protein>
    <submittedName>
        <fullName evidence="2">Tellurite resistance TerB C-terminal domain-containing protein</fullName>
    </submittedName>
</protein>
<evidence type="ECO:0000313" key="2">
    <source>
        <dbReference type="EMBL" id="MFO3664986.1"/>
    </source>
</evidence>
<dbReference type="Pfam" id="PF15615">
    <property type="entry name" value="TerB_C"/>
    <property type="match status" value="1"/>
</dbReference>
<name>A0ABW9M8T6_9FIRM</name>
<evidence type="ECO:0000313" key="3">
    <source>
        <dbReference type="Proteomes" id="UP001637996"/>
    </source>
</evidence>
<reference evidence="2 3" key="1">
    <citation type="journal article" date="2025" name="Anaerobe">
        <title>Description of Anaerococcus kampingiae sp. nov., Anaerococcus groningensis sp. nov., Anaerococcus martiniensis sp. nov., and Anaerococcus cruorum sp. nov., isolated from human clinical specimens.</title>
        <authorList>
            <person name="Boiten K.E."/>
            <person name="Meijer J."/>
            <person name="van Wezel E.M."/>
            <person name="Veloo A.C.M."/>
        </authorList>
    </citation>
    <scope>NUCLEOTIDE SEQUENCE [LARGE SCALE GENOMIC DNA]</scope>
    <source>
        <strain evidence="2 3">ENR0831</strain>
    </source>
</reference>
<keyword evidence="3" id="KW-1185">Reference proteome</keyword>
<dbReference type="InterPro" id="IPR028932">
    <property type="entry name" value="TerB-C"/>
</dbReference>
<gene>
    <name evidence="2" type="ORF">ACCQ41_01770</name>
</gene>
<feature type="domain" description="TerB-C" evidence="1">
    <location>
        <begin position="456"/>
        <end position="573"/>
    </location>
</feature>
<organism evidence="2 3">
    <name type="scientific">Anaerococcus martiniensis</name>
    <dbReference type="NCBI Taxonomy" id="3115615"/>
    <lineage>
        <taxon>Bacteria</taxon>
        <taxon>Bacillati</taxon>
        <taxon>Bacillota</taxon>
        <taxon>Tissierellia</taxon>
        <taxon>Tissierellales</taxon>
        <taxon>Peptoniphilaceae</taxon>
        <taxon>Anaerococcus</taxon>
    </lineage>
</organism>
<dbReference type="Proteomes" id="UP001637996">
    <property type="component" value="Unassembled WGS sequence"/>
</dbReference>
<dbReference type="RefSeq" id="WP_410030722.1">
    <property type="nucleotide sequence ID" value="NZ_JBGMEI010000002.1"/>
</dbReference>
<evidence type="ECO:0000259" key="1">
    <source>
        <dbReference type="Pfam" id="PF15615"/>
    </source>
</evidence>
<dbReference type="EMBL" id="JBGMEI010000002">
    <property type="protein sequence ID" value="MFO3664986.1"/>
    <property type="molecule type" value="Genomic_DNA"/>
</dbReference>
<accession>A0ABW9M8T6</accession>
<comment type="caution">
    <text evidence="2">The sequence shown here is derived from an EMBL/GenBank/DDBJ whole genome shotgun (WGS) entry which is preliminary data.</text>
</comment>
<sequence length="580" mass="69118">MKYEDIKKMIDNIASDISKLQNNEKHTFKRKIEAGDMKGVIDISLDKEVKIPEKLPDEKPIIKDYRYWILKLDRQYKSKAMRVNQLNVAALKIYAKLCEKLEIFLNEQGTTVARKVSSLRREGMNFDLYYTIYLIAETYVINFYNPLSQKTADRSFKIVENNVGHEARNIIENEAERLTRELKPADKQTREYFKLTDSNKVSLWWDADGSLRKKYNFSKEEQIAIDQISKRSNVLWRNKKVFHILMDLYLSTLRALFDYEHIKTDRLIKIIKPYQQSKDILDAILVISEKNLRDKFTFYGWISTDKSRDLLKEEVNEDIYLFIKKYQRNYLNNMDEELVDEIYREYFEKNPNKIQDFINYFVELDIKNQITLIKDYENKENFERILNELVKSYDEENKIIGLYYFYKRGIYKKSTEKYLFEVINKENYDKFLNLVNENELSEKLVVEIRNLEKIAPKKITVDSKKLDISRKNLDKTVSMVNDFYEDVESKEEETLEKTLPTNNENNYDGILIKILDNGFISTDELERLGKEKDLTLNSFLGDINESLFDYIGDQTLLIDGEKVIIDEFYVDMIKEYVDGK</sequence>
<proteinExistence type="predicted"/>